<sequence length="81" mass="9569">MITKDSIEQAYSFFHQKYRVYKFSNSLQQKDDIELAINSFVECMNTDLYKLLSHGNNDFLLNHSTFAVDIKRAIEDLEKML</sequence>
<dbReference type="EMBL" id="JRNU01000004">
    <property type="protein sequence ID" value="KGF53003.1"/>
    <property type="molecule type" value="Genomic_DNA"/>
</dbReference>
<organism evidence="1 2">
    <name type="scientific">Prevotella amnii DNF00058</name>
    <dbReference type="NCBI Taxonomy" id="1401066"/>
    <lineage>
        <taxon>Bacteria</taxon>
        <taxon>Pseudomonadati</taxon>
        <taxon>Bacteroidota</taxon>
        <taxon>Bacteroidia</taxon>
        <taxon>Bacteroidales</taxon>
        <taxon>Prevotellaceae</taxon>
        <taxon>Prevotella</taxon>
    </lineage>
</organism>
<proteinExistence type="predicted"/>
<dbReference type="Proteomes" id="UP000029614">
    <property type="component" value="Unassembled WGS sequence"/>
</dbReference>
<evidence type="ECO:0000313" key="1">
    <source>
        <dbReference type="EMBL" id="KGF53003.1"/>
    </source>
</evidence>
<dbReference type="RefSeq" id="WP_008448252.1">
    <property type="nucleotide sequence ID" value="NZ_JRNU01000004.1"/>
</dbReference>
<comment type="caution">
    <text evidence="1">The sequence shown here is derived from an EMBL/GenBank/DDBJ whole genome shotgun (WGS) entry which is preliminary data.</text>
</comment>
<evidence type="ECO:0000313" key="2">
    <source>
        <dbReference type="Proteomes" id="UP000029614"/>
    </source>
</evidence>
<dbReference type="OrthoDB" id="1077197at2"/>
<keyword evidence="2" id="KW-1185">Reference proteome</keyword>
<gene>
    <name evidence="1" type="ORF">HMPREF9302_01535</name>
</gene>
<reference evidence="1 2" key="1">
    <citation type="submission" date="2014-07" db="EMBL/GenBank/DDBJ databases">
        <authorList>
            <person name="McCorrison J."/>
            <person name="Sanka R."/>
            <person name="Torralba M."/>
            <person name="Gillis M."/>
            <person name="Haft D.H."/>
            <person name="Methe B."/>
            <person name="Sutton G."/>
            <person name="Nelson K.E."/>
        </authorList>
    </citation>
    <scope>NUCLEOTIDE SEQUENCE [LARGE SCALE GENOMIC DNA]</scope>
    <source>
        <strain evidence="1 2">DNF00058</strain>
    </source>
</reference>
<dbReference type="AlphaFoldDB" id="A0A096B107"/>
<protein>
    <submittedName>
        <fullName evidence="1">Uncharacterized protein</fullName>
    </submittedName>
</protein>
<accession>A0A096B107</accession>
<name>A0A096B107_9BACT</name>